<dbReference type="InterPro" id="IPR025166">
    <property type="entry name" value="Integrase_DNA_bind_dom"/>
</dbReference>
<dbReference type="Gene3D" id="1.10.443.10">
    <property type="entry name" value="Intergrase catalytic core"/>
    <property type="match status" value="1"/>
</dbReference>
<evidence type="ECO:0000259" key="5">
    <source>
        <dbReference type="PROSITE" id="PS51898"/>
    </source>
</evidence>
<dbReference type="InterPro" id="IPR038488">
    <property type="entry name" value="Integrase_DNA-bd_sf"/>
</dbReference>
<dbReference type="AlphaFoldDB" id="A0A444JL47"/>
<dbReference type="Pfam" id="PF00589">
    <property type="entry name" value="Phage_integrase"/>
    <property type="match status" value="1"/>
</dbReference>
<dbReference type="InterPro" id="IPR010998">
    <property type="entry name" value="Integrase_recombinase_N"/>
</dbReference>
<accession>A0A444JL47</accession>
<dbReference type="InterPro" id="IPR011010">
    <property type="entry name" value="DNA_brk_join_enz"/>
</dbReference>
<reference evidence="6 7" key="1">
    <citation type="submission" date="2018-11" db="EMBL/GenBank/DDBJ databases">
        <title>Photobacterium sp. BEI247 sp. nov., a marine bacterium isolated from Yongle Blue Hole in the South China Sea.</title>
        <authorList>
            <person name="Wang X."/>
        </authorList>
    </citation>
    <scope>NUCLEOTIDE SEQUENCE [LARGE SCALE GENOMIC DNA]</scope>
    <source>
        <strain evidence="7">BEI247</strain>
    </source>
</reference>
<dbReference type="PANTHER" id="PTHR30629">
    <property type="entry name" value="PROPHAGE INTEGRASE"/>
    <property type="match status" value="1"/>
</dbReference>
<keyword evidence="3" id="KW-0238">DNA-binding</keyword>
<dbReference type="CDD" id="cd00801">
    <property type="entry name" value="INT_P4_C"/>
    <property type="match status" value="1"/>
</dbReference>
<dbReference type="PROSITE" id="PS51898">
    <property type="entry name" value="TYR_RECOMBINASE"/>
    <property type="match status" value="1"/>
</dbReference>
<dbReference type="Gene3D" id="1.10.150.130">
    <property type="match status" value="1"/>
</dbReference>
<dbReference type="GO" id="GO:0015074">
    <property type="term" value="P:DNA integration"/>
    <property type="evidence" value="ECO:0007669"/>
    <property type="project" value="UniProtKB-KW"/>
</dbReference>
<comment type="caution">
    <text evidence="6">The sequence shown here is derived from an EMBL/GenBank/DDBJ whole genome shotgun (WGS) entry which is preliminary data.</text>
</comment>
<proteinExistence type="inferred from homology"/>
<evidence type="ECO:0000256" key="2">
    <source>
        <dbReference type="ARBA" id="ARBA00022908"/>
    </source>
</evidence>
<dbReference type="Pfam" id="PF13356">
    <property type="entry name" value="Arm-DNA-bind_3"/>
    <property type="match status" value="1"/>
</dbReference>
<dbReference type="GO" id="GO:0003677">
    <property type="term" value="F:DNA binding"/>
    <property type="evidence" value="ECO:0007669"/>
    <property type="project" value="UniProtKB-KW"/>
</dbReference>
<evidence type="ECO:0000256" key="4">
    <source>
        <dbReference type="ARBA" id="ARBA00023172"/>
    </source>
</evidence>
<dbReference type="InterPro" id="IPR002104">
    <property type="entry name" value="Integrase_catalytic"/>
</dbReference>
<keyword evidence="7" id="KW-1185">Reference proteome</keyword>
<evidence type="ECO:0000313" key="7">
    <source>
        <dbReference type="Proteomes" id="UP000287563"/>
    </source>
</evidence>
<evidence type="ECO:0000256" key="3">
    <source>
        <dbReference type="ARBA" id="ARBA00023125"/>
    </source>
</evidence>
<sequence length="408" mass="47167">MGNLFDKHLKAVLNKQQAKATVLSDGGGLGARVSPLGKVRWQFRYKIEGKNKRLDLGDYPDLPLIKVRELARQCREWLAEGYDPKLMRALEREQTLKPVTVKDALEYWLVEYAEENRANAAKHRAQFERHIYSYIGNLPLIQTETRHWIECFDRIRKGIQGKQRPAPVAAGYVLQNAKQALRFCRVRRYAASRVLDDLSISDVGKKQCKKDRVLKDKELADVWLLSDNSRLLPYYRNLLKLLLIFGARTQEVRLSTWKEWDLEARHWTVPKANSKTSEKIVRPIPESLCSWLLALKQQAGHEDYILGELKAPEAVSQFGRMIWKRLKHDEAWTLHDLRRTLATKLNDLGVMPHVVEHLLGHSLGGVMAVYNHSQYLPEKENALNIWLERLTLLATPSEKVVLFEKVKG</sequence>
<gene>
    <name evidence="6" type="ORF">EDI28_20340</name>
</gene>
<evidence type="ECO:0000313" key="6">
    <source>
        <dbReference type="EMBL" id="RWX53804.1"/>
    </source>
</evidence>
<dbReference type="GO" id="GO:0006310">
    <property type="term" value="P:DNA recombination"/>
    <property type="evidence" value="ECO:0007669"/>
    <property type="project" value="UniProtKB-KW"/>
</dbReference>
<evidence type="ECO:0000256" key="1">
    <source>
        <dbReference type="ARBA" id="ARBA00008857"/>
    </source>
</evidence>
<protein>
    <submittedName>
        <fullName evidence="6">Site-specific integrase</fullName>
    </submittedName>
</protein>
<keyword evidence="2" id="KW-0229">DNA integration</keyword>
<dbReference type="InterPro" id="IPR050808">
    <property type="entry name" value="Phage_Integrase"/>
</dbReference>
<dbReference type="Gene3D" id="3.30.160.390">
    <property type="entry name" value="Integrase, DNA-binding domain"/>
    <property type="match status" value="1"/>
</dbReference>
<dbReference type="PANTHER" id="PTHR30629:SF2">
    <property type="entry name" value="PROPHAGE INTEGRASE INTS-RELATED"/>
    <property type="match status" value="1"/>
</dbReference>
<dbReference type="Proteomes" id="UP000287563">
    <property type="component" value="Unassembled WGS sequence"/>
</dbReference>
<dbReference type="EMBL" id="RJLM01000011">
    <property type="protein sequence ID" value="RWX53804.1"/>
    <property type="molecule type" value="Genomic_DNA"/>
</dbReference>
<comment type="similarity">
    <text evidence="1">Belongs to the 'phage' integrase family.</text>
</comment>
<organism evidence="6 7">
    <name type="scientific">Photobacterium chitinilyticum</name>
    <dbReference type="NCBI Taxonomy" id="2485123"/>
    <lineage>
        <taxon>Bacteria</taxon>
        <taxon>Pseudomonadati</taxon>
        <taxon>Pseudomonadota</taxon>
        <taxon>Gammaproteobacteria</taxon>
        <taxon>Vibrionales</taxon>
        <taxon>Vibrionaceae</taxon>
        <taxon>Photobacterium</taxon>
    </lineage>
</organism>
<dbReference type="InterPro" id="IPR013762">
    <property type="entry name" value="Integrase-like_cat_sf"/>
</dbReference>
<dbReference type="SUPFAM" id="SSF56349">
    <property type="entry name" value="DNA breaking-rejoining enzymes"/>
    <property type="match status" value="1"/>
</dbReference>
<dbReference type="OrthoDB" id="9795573at2"/>
<name>A0A444JL47_9GAMM</name>
<dbReference type="RefSeq" id="WP_128785690.1">
    <property type="nucleotide sequence ID" value="NZ_RJLM01000011.1"/>
</dbReference>
<keyword evidence="4" id="KW-0233">DNA recombination</keyword>
<feature type="domain" description="Tyr recombinase" evidence="5">
    <location>
        <begin position="209"/>
        <end position="384"/>
    </location>
</feature>